<name>A0A2T5KB87_9RHOB</name>
<feature type="domain" description="Bacterial sugar transferase" evidence="9">
    <location>
        <begin position="40"/>
        <end position="231"/>
    </location>
</feature>
<evidence type="ECO:0000256" key="2">
    <source>
        <dbReference type="ARBA" id="ARBA00006464"/>
    </source>
</evidence>
<evidence type="ECO:0000256" key="5">
    <source>
        <dbReference type="ARBA" id="ARBA00022692"/>
    </source>
</evidence>
<evidence type="ECO:0000256" key="3">
    <source>
        <dbReference type="ARBA" id="ARBA00022475"/>
    </source>
</evidence>
<comment type="caution">
    <text evidence="10">The sequence shown here is derived from an EMBL/GenBank/DDBJ whole genome shotgun (WGS) entry which is preliminary data.</text>
</comment>
<keyword evidence="11" id="KW-1185">Reference proteome</keyword>
<dbReference type="GO" id="GO:0005886">
    <property type="term" value="C:plasma membrane"/>
    <property type="evidence" value="ECO:0007669"/>
    <property type="project" value="UniProtKB-SubCell"/>
</dbReference>
<dbReference type="Pfam" id="PF02397">
    <property type="entry name" value="Bac_transf"/>
    <property type="match status" value="1"/>
</dbReference>
<dbReference type="RefSeq" id="WP_011908987.1">
    <property type="nucleotide sequence ID" value="NZ_CP089965.1"/>
</dbReference>
<dbReference type="InterPro" id="IPR003362">
    <property type="entry name" value="Bact_transf"/>
</dbReference>
<keyword evidence="6" id="KW-1133">Transmembrane helix</keyword>
<dbReference type="GO" id="GO:0016780">
    <property type="term" value="F:phosphotransferase activity, for other substituted phosphate groups"/>
    <property type="evidence" value="ECO:0007669"/>
    <property type="project" value="TreeGrafter"/>
</dbReference>
<sequence>MEFNPQSSLAPDNVSSDHIYLSSLAPVAGAESGPVGGLAKRIIDILIAVTALIALAPLMIGVALIIWLSSNGPILYGHQRVGFGGRTFRCWKFRSMVVDGDVVLERHLRANPEAQREWERDRKLRQDPRVTPIGAVIRMLSIDELPQLFNILSGEMSVVGPRPVVAAELRRYRGSAGHYLRTRPGLTGMWQVSGRSDLSYRQRVLLDRYYVMRWNVLADAAIILRTVPAVLRSRGSC</sequence>
<evidence type="ECO:0000256" key="6">
    <source>
        <dbReference type="ARBA" id="ARBA00022989"/>
    </source>
</evidence>
<reference evidence="10 11" key="1">
    <citation type="submission" date="2018-04" db="EMBL/GenBank/DDBJ databases">
        <title>Genomic Encyclopedia of Type Strains, Phase III (KMG-III): the genomes of soil and plant-associated and newly described type strains.</title>
        <authorList>
            <person name="Whitman W."/>
        </authorList>
    </citation>
    <scope>NUCLEOTIDE SEQUENCE [LARGE SCALE GENOMIC DNA]</scope>
    <source>
        <strain evidence="10 11">KA25</strain>
    </source>
</reference>
<dbReference type="PANTHER" id="PTHR30576">
    <property type="entry name" value="COLANIC BIOSYNTHESIS UDP-GLUCOSE LIPID CARRIER TRANSFERASE"/>
    <property type="match status" value="1"/>
</dbReference>
<accession>A0A2T5KB87</accession>
<evidence type="ECO:0000313" key="10">
    <source>
        <dbReference type="EMBL" id="PTR19622.1"/>
    </source>
</evidence>
<keyword evidence="5" id="KW-0812">Transmembrane</keyword>
<organism evidence="10 11">
    <name type="scientific">Cereibacter azotoformans</name>
    <dbReference type="NCBI Taxonomy" id="43057"/>
    <lineage>
        <taxon>Bacteria</taxon>
        <taxon>Pseudomonadati</taxon>
        <taxon>Pseudomonadota</taxon>
        <taxon>Alphaproteobacteria</taxon>
        <taxon>Rhodobacterales</taxon>
        <taxon>Paracoccaceae</taxon>
        <taxon>Cereibacter</taxon>
    </lineage>
</organism>
<proteinExistence type="inferred from homology"/>
<dbReference type="PANTHER" id="PTHR30576:SF4">
    <property type="entry name" value="UNDECAPRENYL-PHOSPHATE GALACTOSE PHOSPHOTRANSFERASE"/>
    <property type="match status" value="1"/>
</dbReference>
<evidence type="ECO:0000259" key="9">
    <source>
        <dbReference type="Pfam" id="PF02397"/>
    </source>
</evidence>
<keyword evidence="7" id="KW-0472">Membrane</keyword>
<keyword evidence="3" id="KW-1003">Cell membrane</keyword>
<evidence type="ECO:0000256" key="8">
    <source>
        <dbReference type="ARBA" id="ARBA00023169"/>
    </source>
</evidence>
<comment type="similarity">
    <text evidence="2">Belongs to the bacterial sugar transferase family.</text>
</comment>
<protein>
    <submittedName>
        <fullName evidence="10">Exopolysaccharide production protein ExoY</fullName>
    </submittedName>
</protein>
<keyword evidence="8" id="KW-0270">Exopolysaccharide synthesis</keyword>
<evidence type="ECO:0000256" key="4">
    <source>
        <dbReference type="ARBA" id="ARBA00022679"/>
    </source>
</evidence>
<dbReference type="EMBL" id="QAOT01000004">
    <property type="protein sequence ID" value="PTR19622.1"/>
    <property type="molecule type" value="Genomic_DNA"/>
</dbReference>
<dbReference type="Proteomes" id="UP000244060">
    <property type="component" value="Unassembled WGS sequence"/>
</dbReference>
<gene>
    <name evidence="10" type="ORF">C8J28_104106</name>
</gene>
<dbReference type="AlphaFoldDB" id="A0A2T5KB87"/>
<evidence type="ECO:0000313" key="11">
    <source>
        <dbReference type="Proteomes" id="UP000244060"/>
    </source>
</evidence>
<comment type="subcellular location">
    <subcellularLocation>
        <location evidence="1">Cell membrane</location>
    </subcellularLocation>
</comment>
<keyword evidence="4" id="KW-0808">Transferase</keyword>
<evidence type="ECO:0000256" key="1">
    <source>
        <dbReference type="ARBA" id="ARBA00004236"/>
    </source>
</evidence>
<dbReference type="GO" id="GO:0000271">
    <property type="term" value="P:polysaccharide biosynthetic process"/>
    <property type="evidence" value="ECO:0007669"/>
    <property type="project" value="UniProtKB-KW"/>
</dbReference>
<dbReference type="OrthoDB" id="9808602at2"/>
<evidence type="ECO:0000256" key="7">
    <source>
        <dbReference type="ARBA" id="ARBA00023136"/>
    </source>
</evidence>